<dbReference type="PRINTS" id="PR00039">
    <property type="entry name" value="HTHLYSR"/>
</dbReference>
<dbReference type="InterPro" id="IPR036388">
    <property type="entry name" value="WH-like_DNA-bd_sf"/>
</dbReference>
<keyword evidence="3" id="KW-0238">DNA-binding</keyword>
<protein>
    <submittedName>
        <fullName evidence="6">LysR family transcriptional regulator</fullName>
    </submittedName>
</protein>
<comment type="similarity">
    <text evidence="1">Belongs to the LysR transcriptional regulatory family.</text>
</comment>
<name>A0ABW3KPS6_9GAMM</name>
<dbReference type="PANTHER" id="PTHR30346">
    <property type="entry name" value="TRANSCRIPTIONAL DUAL REGULATOR HCAR-RELATED"/>
    <property type="match status" value="1"/>
</dbReference>
<organism evidence="6 7">
    <name type="scientific">Oceanisphaera ostreae</name>
    <dbReference type="NCBI Taxonomy" id="914151"/>
    <lineage>
        <taxon>Bacteria</taxon>
        <taxon>Pseudomonadati</taxon>
        <taxon>Pseudomonadota</taxon>
        <taxon>Gammaproteobacteria</taxon>
        <taxon>Aeromonadales</taxon>
        <taxon>Aeromonadaceae</taxon>
        <taxon>Oceanisphaera</taxon>
    </lineage>
</organism>
<dbReference type="Pfam" id="PF03466">
    <property type="entry name" value="LysR_substrate"/>
    <property type="match status" value="1"/>
</dbReference>
<dbReference type="InterPro" id="IPR005119">
    <property type="entry name" value="LysR_subst-bd"/>
</dbReference>
<keyword evidence="7" id="KW-1185">Reference proteome</keyword>
<accession>A0ABW3KPS6</accession>
<keyword evidence="2" id="KW-0805">Transcription regulation</keyword>
<dbReference type="InterPro" id="IPR036390">
    <property type="entry name" value="WH_DNA-bd_sf"/>
</dbReference>
<dbReference type="SUPFAM" id="SSF46785">
    <property type="entry name" value="Winged helix' DNA-binding domain"/>
    <property type="match status" value="1"/>
</dbReference>
<dbReference type="RefSeq" id="WP_379559648.1">
    <property type="nucleotide sequence ID" value="NZ_JBHTJS010000063.1"/>
</dbReference>
<dbReference type="PROSITE" id="PS50931">
    <property type="entry name" value="HTH_LYSR"/>
    <property type="match status" value="1"/>
</dbReference>
<sequence>MELCTLRSFIAVAKLKSFSAAARELHIVQPAISRQIASLEEELGVSLFWRNTREVKITAAGEVLLVEAHAMIALEGRAKEYTQRAARGQAGNLRIGYISSACSGFIPTLVRAYAQRYPHVAISLQDLTVEQQLDAFDKEVLT</sequence>
<evidence type="ECO:0000313" key="7">
    <source>
        <dbReference type="Proteomes" id="UP001597048"/>
    </source>
</evidence>
<comment type="caution">
    <text evidence="6">The sequence shown here is derived from an EMBL/GenBank/DDBJ whole genome shotgun (WGS) entry which is preliminary data.</text>
</comment>
<dbReference type="SUPFAM" id="SSF53850">
    <property type="entry name" value="Periplasmic binding protein-like II"/>
    <property type="match status" value="1"/>
</dbReference>
<dbReference type="EMBL" id="JBHTJS010000063">
    <property type="protein sequence ID" value="MFD1009622.1"/>
    <property type="molecule type" value="Genomic_DNA"/>
</dbReference>
<gene>
    <name evidence="6" type="ORF">ACFQ1C_15855</name>
</gene>
<keyword evidence="4" id="KW-0804">Transcription</keyword>
<dbReference type="Proteomes" id="UP001597048">
    <property type="component" value="Unassembled WGS sequence"/>
</dbReference>
<feature type="domain" description="HTH lysR-type" evidence="5">
    <location>
        <begin position="1"/>
        <end position="58"/>
    </location>
</feature>
<dbReference type="InterPro" id="IPR000847">
    <property type="entry name" value="LysR_HTH_N"/>
</dbReference>
<proteinExistence type="inferred from homology"/>
<reference evidence="7" key="1">
    <citation type="journal article" date="2019" name="Int. J. Syst. Evol. Microbiol.">
        <title>The Global Catalogue of Microorganisms (GCM) 10K type strain sequencing project: providing services to taxonomists for standard genome sequencing and annotation.</title>
        <authorList>
            <consortium name="The Broad Institute Genomics Platform"/>
            <consortium name="The Broad Institute Genome Sequencing Center for Infectious Disease"/>
            <person name="Wu L."/>
            <person name="Ma J."/>
        </authorList>
    </citation>
    <scope>NUCLEOTIDE SEQUENCE [LARGE SCALE GENOMIC DNA]</scope>
    <source>
        <strain evidence="7">CCUG 60525</strain>
    </source>
</reference>
<evidence type="ECO:0000259" key="5">
    <source>
        <dbReference type="PROSITE" id="PS50931"/>
    </source>
</evidence>
<evidence type="ECO:0000313" key="6">
    <source>
        <dbReference type="EMBL" id="MFD1009622.1"/>
    </source>
</evidence>
<evidence type="ECO:0000256" key="2">
    <source>
        <dbReference type="ARBA" id="ARBA00023015"/>
    </source>
</evidence>
<dbReference type="Gene3D" id="1.10.10.10">
    <property type="entry name" value="Winged helix-like DNA-binding domain superfamily/Winged helix DNA-binding domain"/>
    <property type="match status" value="1"/>
</dbReference>
<evidence type="ECO:0000256" key="3">
    <source>
        <dbReference type="ARBA" id="ARBA00023125"/>
    </source>
</evidence>
<dbReference type="Gene3D" id="3.40.190.10">
    <property type="entry name" value="Periplasmic binding protein-like II"/>
    <property type="match status" value="1"/>
</dbReference>
<evidence type="ECO:0000256" key="4">
    <source>
        <dbReference type="ARBA" id="ARBA00023163"/>
    </source>
</evidence>
<evidence type="ECO:0000256" key="1">
    <source>
        <dbReference type="ARBA" id="ARBA00009437"/>
    </source>
</evidence>
<dbReference type="Pfam" id="PF00126">
    <property type="entry name" value="HTH_1"/>
    <property type="match status" value="1"/>
</dbReference>
<dbReference type="PANTHER" id="PTHR30346:SF28">
    <property type="entry name" value="HTH-TYPE TRANSCRIPTIONAL REGULATOR CYNR"/>
    <property type="match status" value="1"/>
</dbReference>